<keyword evidence="3" id="KW-1185">Reference proteome</keyword>
<reference evidence="2" key="2">
    <citation type="submission" date="2025-09" db="UniProtKB">
        <authorList>
            <consortium name="Ensembl"/>
        </authorList>
    </citation>
    <scope>IDENTIFICATION</scope>
</reference>
<dbReference type="Proteomes" id="UP000694559">
    <property type="component" value="Unplaced"/>
</dbReference>
<dbReference type="InterPro" id="IPR043444">
    <property type="entry name" value="TESPA1-like"/>
</dbReference>
<dbReference type="PANTHER" id="PTHR17469">
    <property type="entry name" value="SPERM SPECIFIC ANTIGEN 2-RELATED"/>
    <property type="match status" value="1"/>
</dbReference>
<protein>
    <recommendedName>
        <fullName evidence="1">ITPR-interacting domain-containing protein</fullName>
    </recommendedName>
</protein>
<dbReference type="GeneTree" id="ENSGT00940000161762"/>
<organism evidence="2 3">
    <name type="scientific">Naja naja</name>
    <name type="common">Indian cobra</name>
    <dbReference type="NCBI Taxonomy" id="35670"/>
    <lineage>
        <taxon>Eukaryota</taxon>
        <taxon>Metazoa</taxon>
        <taxon>Chordata</taxon>
        <taxon>Craniata</taxon>
        <taxon>Vertebrata</taxon>
        <taxon>Euteleostomi</taxon>
        <taxon>Lepidosauria</taxon>
        <taxon>Squamata</taxon>
        <taxon>Bifurcata</taxon>
        <taxon>Unidentata</taxon>
        <taxon>Episquamata</taxon>
        <taxon>Toxicofera</taxon>
        <taxon>Serpentes</taxon>
        <taxon>Colubroidea</taxon>
        <taxon>Elapidae</taxon>
        <taxon>Elapinae</taxon>
        <taxon>Naja</taxon>
    </lineage>
</organism>
<reference evidence="2" key="1">
    <citation type="submission" date="2025-08" db="UniProtKB">
        <authorList>
            <consortium name="Ensembl"/>
        </authorList>
    </citation>
    <scope>IDENTIFICATION</scope>
</reference>
<dbReference type="InterPro" id="IPR029325">
    <property type="entry name" value="ITPR-bd"/>
</dbReference>
<dbReference type="PANTHER" id="PTHR17469:SF14">
    <property type="entry name" value="PROTEIN ITPRID1"/>
    <property type="match status" value="1"/>
</dbReference>
<dbReference type="Ensembl" id="ENSNNAT00000023619.1">
    <property type="protein sequence ID" value="ENSNNAP00000022539.1"/>
    <property type="gene ID" value="ENSNNAG00000014864.1"/>
</dbReference>
<dbReference type="OMA" id="NCVIEWL"/>
<dbReference type="OrthoDB" id="6088188at2759"/>
<feature type="domain" description="ITPR-interacting" evidence="1">
    <location>
        <begin position="5"/>
        <end position="76"/>
    </location>
</feature>
<proteinExistence type="predicted"/>
<dbReference type="AlphaFoldDB" id="A0A8C6Y0I1"/>
<dbReference type="Pfam" id="PF14722">
    <property type="entry name" value="KRAP_IP3R_bind"/>
    <property type="match status" value="1"/>
</dbReference>
<name>A0A8C6Y0I1_NAJNA</name>
<accession>A0A8C6Y0I1</accession>
<dbReference type="SMART" id="SM01257">
    <property type="entry name" value="KRAP_IP3R_bind"/>
    <property type="match status" value="1"/>
</dbReference>
<dbReference type="GO" id="GO:0005102">
    <property type="term" value="F:signaling receptor binding"/>
    <property type="evidence" value="ECO:0007669"/>
    <property type="project" value="InterPro"/>
</dbReference>
<sequence>PPGGPNCVIEWLDFSEKDPVEVSPALGFGVEEPDICTKIPSRFISCPSIAKGINIKVFIEAQRQHMKVEASNSHGE</sequence>
<evidence type="ECO:0000313" key="3">
    <source>
        <dbReference type="Proteomes" id="UP000694559"/>
    </source>
</evidence>
<evidence type="ECO:0000313" key="2">
    <source>
        <dbReference type="Ensembl" id="ENSNNAP00000022539.1"/>
    </source>
</evidence>
<evidence type="ECO:0000259" key="1">
    <source>
        <dbReference type="SMART" id="SM01257"/>
    </source>
</evidence>